<reference evidence="5 6" key="1">
    <citation type="journal article" date="2020" name="bioRxiv">
        <title>Sequence and annotation of 42 cannabis genomes reveals extensive copy number variation in cannabinoid synthesis and pathogen resistance genes.</title>
        <authorList>
            <person name="Mckernan K.J."/>
            <person name="Helbert Y."/>
            <person name="Kane L.T."/>
            <person name="Ebling H."/>
            <person name="Zhang L."/>
            <person name="Liu B."/>
            <person name="Eaton Z."/>
            <person name="Mclaughlin S."/>
            <person name="Kingan S."/>
            <person name="Baybayan P."/>
            <person name="Concepcion G."/>
            <person name="Jordan M."/>
            <person name="Riva A."/>
            <person name="Barbazuk W."/>
            <person name="Harkins T."/>
        </authorList>
    </citation>
    <scope>NUCLEOTIDE SEQUENCE [LARGE SCALE GENOMIC DNA]</scope>
    <source>
        <strain evidence="6">cv. Jamaican Lion 4</strain>
        <tissue evidence="5">Leaf</tissue>
    </source>
</reference>
<evidence type="ECO:0000256" key="3">
    <source>
        <dbReference type="ARBA" id="ARBA00032263"/>
    </source>
</evidence>
<evidence type="ECO:0000256" key="1">
    <source>
        <dbReference type="ARBA" id="ARBA00011177"/>
    </source>
</evidence>
<accession>A0A7J6FB25</accession>
<protein>
    <recommendedName>
        <fullName evidence="3">B-like cyclin</fullName>
    </recommendedName>
</protein>
<dbReference type="InterPro" id="IPR036915">
    <property type="entry name" value="Cyclin-like_sf"/>
</dbReference>
<dbReference type="SUPFAM" id="SSF54928">
    <property type="entry name" value="RNA-binding domain, RBD"/>
    <property type="match status" value="1"/>
</dbReference>
<dbReference type="InterPro" id="IPR006671">
    <property type="entry name" value="Cyclin_N"/>
</dbReference>
<dbReference type="PANTHER" id="PTHR23189">
    <property type="entry name" value="RNA RECOGNITION MOTIF-CONTAINING"/>
    <property type="match status" value="1"/>
</dbReference>
<gene>
    <name evidence="5" type="ORF">G4B88_003600</name>
</gene>
<name>A0A7J6FB25_CANSA</name>
<dbReference type="SUPFAM" id="SSF47954">
    <property type="entry name" value="Cyclin-like"/>
    <property type="match status" value="1"/>
</dbReference>
<evidence type="ECO:0000259" key="4">
    <source>
        <dbReference type="Pfam" id="PF00134"/>
    </source>
</evidence>
<keyword evidence="2" id="KW-0694">RNA-binding</keyword>
<dbReference type="GO" id="GO:0003723">
    <property type="term" value="F:RNA binding"/>
    <property type="evidence" value="ECO:0007669"/>
    <property type="project" value="UniProtKB-KW"/>
</dbReference>
<keyword evidence="6" id="KW-1185">Reference proteome</keyword>
<evidence type="ECO:0000313" key="6">
    <source>
        <dbReference type="Proteomes" id="UP000583929"/>
    </source>
</evidence>
<dbReference type="InterPro" id="IPR035979">
    <property type="entry name" value="RBD_domain_sf"/>
</dbReference>
<proteinExistence type="predicted"/>
<dbReference type="Gene3D" id="1.10.472.10">
    <property type="entry name" value="Cyclin-like"/>
    <property type="match status" value="1"/>
</dbReference>
<evidence type="ECO:0000313" key="5">
    <source>
        <dbReference type="EMBL" id="KAF4367907.1"/>
    </source>
</evidence>
<dbReference type="EMBL" id="JAATIQ010000238">
    <property type="protein sequence ID" value="KAF4367907.1"/>
    <property type="molecule type" value="Genomic_DNA"/>
</dbReference>
<dbReference type="Pfam" id="PF00134">
    <property type="entry name" value="Cyclin_N"/>
    <property type="match status" value="1"/>
</dbReference>
<dbReference type="AlphaFoldDB" id="A0A7J6FB25"/>
<comment type="caution">
    <text evidence="5">The sequence shown here is derived from an EMBL/GenBank/DDBJ whole genome shotgun (WGS) entry which is preliminary data.</text>
</comment>
<comment type="subunit">
    <text evidence="1">Interacts with the CDC2 protein kinase to form a serine/threonine kinase holoenzyme complex also known as maturation promoting factor (MPF). The cyclin subunit imparts substrate specificity to the complex.</text>
</comment>
<organism evidence="5 6">
    <name type="scientific">Cannabis sativa</name>
    <name type="common">Hemp</name>
    <name type="synonym">Marijuana</name>
    <dbReference type="NCBI Taxonomy" id="3483"/>
    <lineage>
        <taxon>Eukaryota</taxon>
        <taxon>Viridiplantae</taxon>
        <taxon>Streptophyta</taxon>
        <taxon>Embryophyta</taxon>
        <taxon>Tracheophyta</taxon>
        <taxon>Spermatophyta</taxon>
        <taxon>Magnoliopsida</taxon>
        <taxon>eudicotyledons</taxon>
        <taxon>Gunneridae</taxon>
        <taxon>Pentapetalae</taxon>
        <taxon>rosids</taxon>
        <taxon>fabids</taxon>
        <taxon>Rosales</taxon>
        <taxon>Cannabaceae</taxon>
        <taxon>Cannabis</taxon>
    </lineage>
</organism>
<sequence length="180" mass="20784">MKCEVLILMAIFKPQNLDVSVDMEIDYVQSVDVDTLLNSLELFQVNKRPSTDFMETVQNDVTPSMRAILIDWLVEVSEEYRLVVNYINISLSGNISASKHRVFVMISYYVIPAARTTMRTLQNKPLRNRKLDIHFSIPKDNPSEKNINRGTLVVFNLDASVSNDEIRQIFGNFYPKFVNF</sequence>
<evidence type="ECO:0000256" key="2">
    <source>
        <dbReference type="ARBA" id="ARBA00022884"/>
    </source>
</evidence>
<feature type="domain" description="Cyclin N-terminal" evidence="4">
    <location>
        <begin position="43"/>
        <end position="84"/>
    </location>
</feature>
<dbReference type="Proteomes" id="UP000583929">
    <property type="component" value="Unassembled WGS sequence"/>
</dbReference>